<evidence type="ECO:0000259" key="3">
    <source>
        <dbReference type="Pfam" id="PF23598"/>
    </source>
</evidence>
<dbReference type="EMBL" id="JACEFO010002208">
    <property type="protein sequence ID" value="KAF8673263.1"/>
    <property type="molecule type" value="Genomic_DNA"/>
</dbReference>
<comment type="caution">
    <text evidence="4">The sequence shown here is derived from an EMBL/GenBank/DDBJ whole genome shotgun (WGS) entry which is preliminary data.</text>
</comment>
<dbReference type="OrthoDB" id="689447at2759"/>
<evidence type="ECO:0000313" key="4">
    <source>
        <dbReference type="EMBL" id="KAF8673263.1"/>
    </source>
</evidence>
<dbReference type="Gene3D" id="3.80.10.10">
    <property type="entry name" value="Ribonuclease Inhibitor"/>
    <property type="match status" value="1"/>
</dbReference>
<feature type="domain" description="Disease resistance R13L4/SHOC-2-like LRR" evidence="3">
    <location>
        <begin position="77"/>
        <end position="370"/>
    </location>
</feature>
<feature type="compositionally biased region" description="Low complexity" evidence="2">
    <location>
        <begin position="396"/>
        <end position="410"/>
    </location>
</feature>
<dbReference type="AlphaFoldDB" id="A0A835AUP8"/>
<keyword evidence="5" id="KW-1185">Reference proteome</keyword>
<dbReference type="InterPro" id="IPR055414">
    <property type="entry name" value="LRR_R13L4/SHOC2-like"/>
</dbReference>
<proteinExistence type="predicted"/>
<feature type="compositionally biased region" description="Acidic residues" evidence="2">
    <location>
        <begin position="411"/>
        <end position="421"/>
    </location>
</feature>
<feature type="region of interest" description="Disordered" evidence="2">
    <location>
        <begin position="392"/>
        <end position="421"/>
    </location>
</feature>
<dbReference type="PANTHER" id="PTHR47186">
    <property type="entry name" value="LEUCINE-RICH REPEAT-CONTAINING PROTEIN 57"/>
    <property type="match status" value="1"/>
</dbReference>
<accession>A0A835AUP8</accession>
<dbReference type="Proteomes" id="UP000636709">
    <property type="component" value="Unassembled WGS sequence"/>
</dbReference>
<evidence type="ECO:0000256" key="1">
    <source>
        <dbReference type="ARBA" id="ARBA00022737"/>
    </source>
</evidence>
<sequence length="421" mass="47212">MFVNLVVLDVQGWHNFGDEDLLQICTSKMFFLLYLSIRSTRVSKLPPEINELYSLRVLDASYTQVTELPFGDSDATNLHSLDIRGTLIRQQISKQIRGLQVSLHELLLGEGMINSVETATSMPHDMHRFRWLKTLATIDLGEQPASFVSALGDLPNLRVLAITWSFHQSCDRDYCESLLSSIKRWEDLRSLTVHCGLGCSMEFLGSLLSGRRPRNLEKFKVTVGRFAGVPLWFPRPVHLCFVQITRCKLEAHDLDILRDLPKLECLVLGLDFIPKEAIVIQNEGFRELQRLSIECPVPWLTFESGAMPMLTYLQLEFNASPTSQGCFPTGISNLRRLAKVALWYNVRYANSSSVKRTVGAVREEVAKCRNATQMVSLFINGAEQDDVQAVVEETESATGAPSGTGAGAQDDVIEVDEITEE</sequence>
<evidence type="ECO:0000256" key="2">
    <source>
        <dbReference type="SAM" id="MobiDB-lite"/>
    </source>
</evidence>
<dbReference type="Pfam" id="PF23598">
    <property type="entry name" value="LRR_14"/>
    <property type="match status" value="1"/>
</dbReference>
<dbReference type="PANTHER" id="PTHR47186:SF57">
    <property type="entry name" value="OS02G0478300 PROTEIN"/>
    <property type="match status" value="1"/>
</dbReference>
<keyword evidence="1" id="KW-0677">Repeat</keyword>
<gene>
    <name evidence="4" type="ORF">HU200_048817</name>
</gene>
<evidence type="ECO:0000313" key="5">
    <source>
        <dbReference type="Proteomes" id="UP000636709"/>
    </source>
</evidence>
<dbReference type="SUPFAM" id="SSF52058">
    <property type="entry name" value="L domain-like"/>
    <property type="match status" value="1"/>
</dbReference>
<name>A0A835AUP8_9POAL</name>
<protein>
    <recommendedName>
        <fullName evidence="3">Disease resistance R13L4/SHOC-2-like LRR domain-containing protein</fullName>
    </recommendedName>
</protein>
<organism evidence="4 5">
    <name type="scientific">Digitaria exilis</name>
    <dbReference type="NCBI Taxonomy" id="1010633"/>
    <lineage>
        <taxon>Eukaryota</taxon>
        <taxon>Viridiplantae</taxon>
        <taxon>Streptophyta</taxon>
        <taxon>Embryophyta</taxon>
        <taxon>Tracheophyta</taxon>
        <taxon>Spermatophyta</taxon>
        <taxon>Magnoliopsida</taxon>
        <taxon>Liliopsida</taxon>
        <taxon>Poales</taxon>
        <taxon>Poaceae</taxon>
        <taxon>PACMAD clade</taxon>
        <taxon>Panicoideae</taxon>
        <taxon>Panicodae</taxon>
        <taxon>Paniceae</taxon>
        <taxon>Anthephorinae</taxon>
        <taxon>Digitaria</taxon>
    </lineage>
</organism>
<dbReference type="InterPro" id="IPR032675">
    <property type="entry name" value="LRR_dom_sf"/>
</dbReference>
<reference evidence="4" key="1">
    <citation type="submission" date="2020-07" db="EMBL/GenBank/DDBJ databases">
        <title>Genome sequence and genetic diversity analysis of an under-domesticated orphan crop, white fonio (Digitaria exilis).</title>
        <authorList>
            <person name="Bennetzen J.L."/>
            <person name="Chen S."/>
            <person name="Ma X."/>
            <person name="Wang X."/>
            <person name="Yssel A.E.J."/>
            <person name="Chaluvadi S.R."/>
            <person name="Johnson M."/>
            <person name="Gangashetty P."/>
            <person name="Hamidou F."/>
            <person name="Sanogo M.D."/>
            <person name="Zwaenepoel A."/>
            <person name="Wallace J."/>
            <person name="Van De Peer Y."/>
            <person name="Van Deynze A."/>
        </authorList>
    </citation>
    <scope>NUCLEOTIDE SEQUENCE</scope>
    <source>
        <tissue evidence="4">Leaves</tissue>
    </source>
</reference>